<dbReference type="Proteomes" id="UP000823941">
    <property type="component" value="Chromosome 31"/>
</dbReference>
<accession>A0ABQ7PQG8</accession>
<dbReference type="EMBL" id="JAHIBW010000031">
    <property type="protein sequence ID" value="KAG7295216.1"/>
    <property type="molecule type" value="Genomic_DNA"/>
</dbReference>
<evidence type="ECO:0000313" key="2">
    <source>
        <dbReference type="Proteomes" id="UP000823941"/>
    </source>
</evidence>
<organism evidence="1 2">
    <name type="scientific">Plutella xylostella</name>
    <name type="common">Diamondback moth</name>
    <name type="synonym">Plutella maculipennis</name>
    <dbReference type="NCBI Taxonomy" id="51655"/>
    <lineage>
        <taxon>Eukaryota</taxon>
        <taxon>Metazoa</taxon>
        <taxon>Ecdysozoa</taxon>
        <taxon>Arthropoda</taxon>
        <taxon>Hexapoda</taxon>
        <taxon>Insecta</taxon>
        <taxon>Pterygota</taxon>
        <taxon>Neoptera</taxon>
        <taxon>Endopterygota</taxon>
        <taxon>Lepidoptera</taxon>
        <taxon>Glossata</taxon>
        <taxon>Ditrysia</taxon>
        <taxon>Yponomeutoidea</taxon>
        <taxon>Plutellidae</taxon>
        <taxon>Plutella</taxon>
    </lineage>
</organism>
<keyword evidence="2" id="KW-1185">Reference proteome</keyword>
<protein>
    <submittedName>
        <fullName evidence="1">Uncharacterized protein</fullName>
    </submittedName>
</protein>
<comment type="caution">
    <text evidence="1">The sequence shown here is derived from an EMBL/GenBank/DDBJ whole genome shotgun (WGS) entry which is preliminary data.</text>
</comment>
<sequence>MIFIIITIKIPSAATSIATPASPSGGSAHYVLAPSTRITSNNTIVTKKGNLQSPMATHV</sequence>
<reference evidence="1 2" key="1">
    <citation type="submission" date="2021-06" db="EMBL/GenBank/DDBJ databases">
        <title>A haploid diamondback moth (Plutella xylostella L.) genome assembly resolves 31 chromosomes and identifies a diamide resistance mutation.</title>
        <authorList>
            <person name="Ward C.M."/>
            <person name="Perry K.D."/>
            <person name="Baker G."/>
            <person name="Powis K."/>
            <person name="Heckel D.G."/>
            <person name="Baxter S.W."/>
        </authorList>
    </citation>
    <scope>NUCLEOTIDE SEQUENCE [LARGE SCALE GENOMIC DNA]</scope>
    <source>
        <strain evidence="1 2">LV</strain>
        <tissue evidence="1">Single pupa</tissue>
    </source>
</reference>
<gene>
    <name evidence="1" type="ORF">JYU34_022186</name>
</gene>
<name>A0ABQ7PQG8_PLUXY</name>
<evidence type="ECO:0000313" key="1">
    <source>
        <dbReference type="EMBL" id="KAG7295216.1"/>
    </source>
</evidence>
<proteinExistence type="predicted"/>